<comment type="similarity">
    <text evidence="1 8">Belongs to the CoaE family.</text>
</comment>
<keyword evidence="4 8" id="KW-0547">Nucleotide-binding</keyword>
<keyword evidence="6 8" id="KW-0067">ATP-binding</keyword>
<dbReference type="HAMAP" id="MF_00376">
    <property type="entry name" value="Dephospho_CoA_kinase"/>
    <property type="match status" value="1"/>
</dbReference>
<keyword evidence="11" id="KW-1185">Reference proteome</keyword>
<proteinExistence type="inferred from homology"/>
<dbReference type="PROSITE" id="PS51219">
    <property type="entry name" value="DPCK"/>
    <property type="match status" value="1"/>
</dbReference>
<dbReference type="Pfam" id="PF01121">
    <property type="entry name" value="CoaE"/>
    <property type="match status" value="1"/>
</dbReference>
<dbReference type="GO" id="GO:0005737">
    <property type="term" value="C:cytoplasm"/>
    <property type="evidence" value="ECO:0007669"/>
    <property type="project" value="UniProtKB-SubCell"/>
</dbReference>
<dbReference type="GO" id="GO:0005524">
    <property type="term" value="F:ATP binding"/>
    <property type="evidence" value="ECO:0007669"/>
    <property type="project" value="UniProtKB-UniRule"/>
</dbReference>
<evidence type="ECO:0000313" key="10">
    <source>
        <dbReference type="EMBL" id="GAW92400.1"/>
    </source>
</evidence>
<keyword evidence="7 8" id="KW-0173">Coenzyme A biosynthesis</keyword>
<comment type="catalytic activity">
    <reaction evidence="8">
        <text>3'-dephospho-CoA + ATP = ADP + CoA + H(+)</text>
        <dbReference type="Rhea" id="RHEA:18245"/>
        <dbReference type="ChEBI" id="CHEBI:15378"/>
        <dbReference type="ChEBI" id="CHEBI:30616"/>
        <dbReference type="ChEBI" id="CHEBI:57287"/>
        <dbReference type="ChEBI" id="CHEBI:57328"/>
        <dbReference type="ChEBI" id="CHEBI:456216"/>
        <dbReference type="EC" id="2.7.1.24"/>
    </reaction>
</comment>
<name>A0A1Z5HT07_9FIRM</name>
<gene>
    <name evidence="8" type="primary">coaE</name>
    <name evidence="10" type="ORF">KKC1_15540</name>
</gene>
<dbReference type="FunFam" id="3.40.50.300:FF:000991">
    <property type="entry name" value="Dephospho-CoA kinase"/>
    <property type="match status" value="1"/>
</dbReference>
<feature type="binding site" evidence="8">
    <location>
        <begin position="11"/>
        <end position="16"/>
    </location>
    <ligand>
        <name>ATP</name>
        <dbReference type="ChEBI" id="CHEBI:30616"/>
    </ligand>
</feature>
<dbReference type="InterPro" id="IPR027417">
    <property type="entry name" value="P-loop_NTPase"/>
</dbReference>
<dbReference type="EMBL" id="BDGJ01000073">
    <property type="protein sequence ID" value="GAW92400.1"/>
    <property type="molecule type" value="Genomic_DNA"/>
</dbReference>
<evidence type="ECO:0000256" key="2">
    <source>
        <dbReference type="ARBA" id="ARBA00022490"/>
    </source>
</evidence>
<dbReference type="InterPro" id="IPR001977">
    <property type="entry name" value="Depp_CoAkinase"/>
</dbReference>
<keyword evidence="3 8" id="KW-0808">Transferase</keyword>
<comment type="subcellular location">
    <subcellularLocation>
        <location evidence="8">Cytoplasm</location>
    </subcellularLocation>
</comment>
<evidence type="ECO:0000256" key="9">
    <source>
        <dbReference type="NCBIfam" id="TIGR00152"/>
    </source>
</evidence>
<evidence type="ECO:0000256" key="3">
    <source>
        <dbReference type="ARBA" id="ARBA00022679"/>
    </source>
</evidence>
<dbReference type="PANTHER" id="PTHR10695:SF46">
    <property type="entry name" value="BIFUNCTIONAL COENZYME A SYNTHASE-RELATED"/>
    <property type="match status" value="1"/>
</dbReference>
<dbReference type="NCBIfam" id="TIGR00152">
    <property type="entry name" value="dephospho-CoA kinase"/>
    <property type="match status" value="1"/>
</dbReference>
<comment type="pathway">
    <text evidence="8">Cofactor biosynthesis; coenzyme A biosynthesis; CoA from (R)-pantothenate: step 5/5.</text>
</comment>
<evidence type="ECO:0000256" key="8">
    <source>
        <dbReference type="HAMAP-Rule" id="MF_00376"/>
    </source>
</evidence>
<evidence type="ECO:0000256" key="1">
    <source>
        <dbReference type="ARBA" id="ARBA00009018"/>
    </source>
</evidence>
<protein>
    <recommendedName>
        <fullName evidence="8 9">Dephospho-CoA kinase</fullName>
        <ecNumber evidence="8 9">2.7.1.24</ecNumber>
    </recommendedName>
    <alternativeName>
        <fullName evidence="8">Dephosphocoenzyme A kinase</fullName>
    </alternativeName>
</protein>
<reference evidence="11" key="1">
    <citation type="journal article" date="2017" name="Appl. Environ. Microbiol.">
        <title>Genomic analysis of Calderihabitans maritimus KKC1, a thermophilic hydrogenogenic carboxydotrophic bacterium isolated from marine sediment.</title>
        <authorList>
            <person name="Omae K."/>
            <person name="Yoneda Y."/>
            <person name="Fukuyama Y."/>
            <person name="Yoshida T."/>
            <person name="Sako Y."/>
        </authorList>
    </citation>
    <scope>NUCLEOTIDE SEQUENCE [LARGE SCALE GENOMIC DNA]</scope>
    <source>
        <strain evidence="11">KKC1</strain>
    </source>
</reference>
<dbReference type="Gene3D" id="3.40.50.300">
    <property type="entry name" value="P-loop containing nucleotide triphosphate hydrolases"/>
    <property type="match status" value="1"/>
</dbReference>
<dbReference type="SUPFAM" id="SSF52540">
    <property type="entry name" value="P-loop containing nucleoside triphosphate hydrolases"/>
    <property type="match status" value="1"/>
</dbReference>
<dbReference type="UniPathway" id="UPA00241">
    <property type="reaction ID" value="UER00356"/>
</dbReference>
<dbReference type="PANTHER" id="PTHR10695">
    <property type="entry name" value="DEPHOSPHO-COA KINASE-RELATED"/>
    <property type="match status" value="1"/>
</dbReference>
<evidence type="ECO:0000256" key="5">
    <source>
        <dbReference type="ARBA" id="ARBA00022777"/>
    </source>
</evidence>
<keyword evidence="2 8" id="KW-0963">Cytoplasm</keyword>
<evidence type="ECO:0000256" key="4">
    <source>
        <dbReference type="ARBA" id="ARBA00022741"/>
    </source>
</evidence>
<dbReference type="GO" id="GO:0015937">
    <property type="term" value="P:coenzyme A biosynthetic process"/>
    <property type="evidence" value="ECO:0007669"/>
    <property type="project" value="UniProtKB-UniRule"/>
</dbReference>
<accession>A0A1Z5HT07</accession>
<dbReference type="EC" id="2.7.1.24" evidence="8 9"/>
<evidence type="ECO:0000256" key="7">
    <source>
        <dbReference type="ARBA" id="ARBA00022993"/>
    </source>
</evidence>
<dbReference type="GO" id="GO:0004140">
    <property type="term" value="F:dephospho-CoA kinase activity"/>
    <property type="evidence" value="ECO:0007669"/>
    <property type="project" value="UniProtKB-UniRule"/>
</dbReference>
<dbReference type="CDD" id="cd02022">
    <property type="entry name" value="DPCK"/>
    <property type="match status" value="1"/>
</dbReference>
<organism evidence="10 11">
    <name type="scientific">Calderihabitans maritimus</name>
    <dbReference type="NCBI Taxonomy" id="1246530"/>
    <lineage>
        <taxon>Bacteria</taxon>
        <taxon>Bacillati</taxon>
        <taxon>Bacillota</taxon>
        <taxon>Clostridia</taxon>
        <taxon>Neomoorellales</taxon>
        <taxon>Calderihabitantaceae</taxon>
        <taxon>Calderihabitans</taxon>
    </lineage>
</organism>
<sequence>MFKIGLTGGIGSGKSTVAGILRELGAYVVDADQVAREVVQPGRPAWQEIVEHFGEEILQKDGQIDRKALGRLVFENPEARKKLNQITHPRVVERLLEIEREYRRKDPRGILVLEIPLLIEARLTHLVDEVWVAAADEETQVERVMKRDKLSREEALRRIRAQMPLGEKIKYADRIIDTSGTLADTRRRVERLWQHLQQR</sequence>
<comment type="function">
    <text evidence="8">Catalyzes the phosphorylation of the 3'-hydroxyl group of dephosphocoenzyme A to form coenzyme A.</text>
</comment>
<keyword evidence="5 8" id="KW-0418">Kinase</keyword>
<dbReference type="OrthoDB" id="9812943at2"/>
<evidence type="ECO:0000313" key="11">
    <source>
        <dbReference type="Proteomes" id="UP000197032"/>
    </source>
</evidence>
<dbReference type="AlphaFoldDB" id="A0A1Z5HT07"/>
<dbReference type="RefSeq" id="WP_088553762.1">
    <property type="nucleotide sequence ID" value="NZ_BDGJ01000073.1"/>
</dbReference>
<dbReference type="Proteomes" id="UP000197032">
    <property type="component" value="Unassembled WGS sequence"/>
</dbReference>
<comment type="caution">
    <text evidence="10">The sequence shown here is derived from an EMBL/GenBank/DDBJ whole genome shotgun (WGS) entry which is preliminary data.</text>
</comment>
<evidence type="ECO:0000256" key="6">
    <source>
        <dbReference type="ARBA" id="ARBA00022840"/>
    </source>
</evidence>